<name>A0A1R0GM83_9FUNG</name>
<protein>
    <submittedName>
        <fullName evidence="2">Uncharacterized protein</fullName>
    </submittedName>
</protein>
<feature type="region of interest" description="Disordered" evidence="1">
    <location>
        <begin position="1"/>
        <end position="27"/>
    </location>
</feature>
<evidence type="ECO:0000313" key="3">
    <source>
        <dbReference type="Proteomes" id="UP000187455"/>
    </source>
</evidence>
<sequence>MSKAGENLKTSSIQHRDTATEPELRPKTTFLKVIPINKSLFTQNKEMRSRKLQNLPERDPDILGTPSGELDYLKYNLSCFKKTIKKKTTLEEKMKKTERIKNIK</sequence>
<evidence type="ECO:0000256" key="1">
    <source>
        <dbReference type="SAM" id="MobiDB-lite"/>
    </source>
</evidence>
<organism evidence="2 3">
    <name type="scientific">Smittium mucronatum</name>
    <dbReference type="NCBI Taxonomy" id="133383"/>
    <lineage>
        <taxon>Eukaryota</taxon>
        <taxon>Fungi</taxon>
        <taxon>Fungi incertae sedis</taxon>
        <taxon>Zoopagomycota</taxon>
        <taxon>Kickxellomycotina</taxon>
        <taxon>Harpellomycetes</taxon>
        <taxon>Harpellales</taxon>
        <taxon>Legeriomycetaceae</taxon>
        <taxon>Smittium</taxon>
    </lineage>
</organism>
<dbReference type="EMBL" id="LSSL01007473">
    <property type="protein sequence ID" value="OLY77979.1"/>
    <property type="molecule type" value="Genomic_DNA"/>
</dbReference>
<dbReference type="Proteomes" id="UP000187455">
    <property type="component" value="Unassembled WGS sequence"/>
</dbReference>
<keyword evidence="3" id="KW-1185">Reference proteome</keyword>
<gene>
    <name evidence="2" type="ORF">AYI68_g7979</name>
</gene>
<proteinExistence type="predicted"/>
<comment type="caution">
    <text evidence="2">The sequence shown here is derived from an EMBL/GenBank/DDBJ whole genome shotgun (WGS) entry which is preliminary data.</text>
</comment>
<evidence type="ECO:0000313" key="2">
    <source>
        <dbReference type="EMBL" id="OLY77979.1"/>
    </source>
</evidence>
<reference evidence="2 3" key="1">
    <citation type="journal article" date="2016" name="Mol. Biol. Evol.">
        <title>Genome-Wide Survey of Gut Fungi (Harpellales) Reveals the First Horizontally Transferred Ubiquitin Gene from a Mosquito Host.</title>
        <authorList>
            <person name="Wang Y."/>
            <person name="White M.M."/>
            <person name="Kvist S."/>
            <person name="Moncalvo J.M."/>
        </authorList>
    </citation>
    <scope>NUCLEOTIDE SEQUENCE [LARGE SCALE GENOMIC DNA]</scope>
    <source>
        <strain evidence="2 3">ALG-7-W6</strain>
    </source>
</reference>
<accession>A0A1R0GM83</accession>
<dbReference type="AlphaFoldDB" id="A0A1R0GM83"/>
<feature type="compositionally biased region" description="Basic and acidic residues" evidence="1">
    <location>
        <begin position="14"/>
        <end position="26"/>
    </location>
</feature>